<gene>
    <name evidence="2" type="ORF">JHX88_15600</name>
    <name evidence="1" type="ORF">SAMN05421772_10969</name>
</gene>
<evidence type="ECO:0000313" key="3">
    <source>
        <dbReference type="Proteomes" id="UP000186216"/>
    </source>
</evidence>
<dbReference type="GO" id="GO:0016740">
    <property type="term" value="F:transferase activity"/>
    <property type="evidence" value="ECO:0007669"/>
    <property type="project" value="UniProtKB-KW"/>
</dbReference>
<reference evidence="1 3" key="1">
    <citation type="submission" date="2017-01" db="EMBL/GenBank/DDBJ databases">
        <authorList>
            <person name="Varghese N."/>
            <person name="Submissions S."/>
        </authorList>
    </citation>
    <scope>NUCLEOTIDE SEQUENCE [LARGE SCALE GENOMIC DNA]</scope>
    <source>
        <strain evidence="1 3">DSM 18447</strain>
    </source>
</reference>
<sequence>MAATKIQPIGVCRFSLVTEGGFKRGPSSVEERAAYLFDDTRMAIRMAWFTHALMPSIRAQTDQDFIFVVLASSLMPQKWQDQLAEAVSGCPAIRLDFVDPGKHYEICNGAFDRYTEPDADVIAQFRLDDDDALARDYVQRVRADFDAFMAPLYQRFEMVSSDYTSGFILEADGREAQLYRTFASTWTCAQTLYLPPRSSKSLFVWGHHQLHCFMPTLTLNDKNMFLRGRHGTNDSDFKLPKHNTRPWDLGALQRRFDIELKPLQNALRAVSS</sequence>
<keyword evidence="1" id="KW-0808">Transferase</keyword>
<dbReference type="Proteomes" id="UP000186216">
    <property type="component" value="Unassembled WGS sequence"/>
</dbReference>
<dbReference type="EMBL" id="CP067140">
    <property type="protein sequence ID" value="WCR02300.1"/>
    <property type="molecule type" value="Genomic_DNA"/>
</dbReference>
<name>A0AA45W5F1_9RHOB</name>
<organism evidence="1 3">
    <name type="scientific">Paracoccus saliphilus</name>
    <dbReference type="NCBI Taxonomy" id="405559"/>
    <lineage>
        <taxon>Bacteria</taxon>
        <taxon>Pseudomonadati</taxon>
        <taxon>Pseudomonadota</taxon>
        <taxon>Alphaproteobacteria</taxon>
        <taxon>Rhodobacterales</taxon>
        <taxon>Paracoccaceae</taxon>
        <taxon>Paracoccus</taxon>
    </lineage>
</organism>
<dbReference type="EMBL" id="FTOU01000009">
    <property type="protein sequence ID" value="SIS93253.1"/>
    <property type="molecule type" value="Genomic_DNA"/>
</dbReference>
<evidence type="ECO:0000313" key="1">
    <source>
        <dbReference type="EMBL" id="SIS93253.1"/>
    </source>
</evidence>
<dbReference type="Pfam" id="PF11316">
    <property type="entry name" value="Rhamno_transf"/>
    <property type="match status" value="1"/>
</dbReference>
<reference evidence="2 4" key="2">
    <citation type="submission" date="2021-01" db="EMBL/GenBank/DDBJ databases">
        <title>Biogeographic distribution of Paracoccus.</title>
        <authorList>
            <person name="Hollensteiner J."/>
            <person name="Leineberger J."/>
            <person name="Brinkhoff T."/>
            <person name="Daniel R."/>
        </authorList>
    </citation>
    <scope>NUCLEOTIDE SEQUENCE [LARGE SCALE GENOMIC DNA]</scope>
    <source>
        <strain evidence="2 4">DSM 18447</strain>
    </source>
</reference>
<evidence type="ECO:0000313" key="2">
    <source>
        <dbReference type="EMBL" id="WCR02300.1"/>
    </source>
</evidence>
<protein>
    <submittedName>
        <fullName evidence="1">Rhamnosyl transferase</fullName>
    </submittedName>
</protein>
<dbReference type="AlphaFoldDB" id="A0AA45W5F1"/>
<dbReference type="RefSeq" id="WP_076526693.1">
    <property type="nucleotide sequence ID" value="NZ_CP067140.1"/>
</dbReference>
<keyword evidence="4" id="KW-1185">Reference proteome</keyword>
<evidence type="ECO:0000313" key="4">
    <source>
        <dbReference type="Proteomes" id="UP001215549"/>
    </source>
</evidence>
<dbReference type="Proteomes" id="UP001215549">
    <property type="component" value="Chromosome"/>
</dbReference>
<accession>A0AA45W5F1</accession>
<proteinExistence type="predicted"/>
<dbReference type="InterPro" id="IPR021466">
    <property type="entry name" value="Put_rhamnosyl_transferase"/>
</dbReference>